<dbReference type="InterPro" id="IPR013747">
    <property type="entry name" value="ACP_syn_III_C"/>
</dbReference>
<dbReference type="GO" id="GO:0006633">
    <property type="term" value="P:fatty acid biosynthetic process"/>
    <property type="evidence" value="ECO:0007669"/>
    <property type="project" value="InterPro"/>
</dbReference>
<proteinExistence type="predicted"/>
<evidence type="ECO:0000259" key="3">
    <source>
        <dbReference type="Pfam" id="PF08541"/>
    </source>
</evidence>
<evidence type="ECO:0000259" key="4">
    <source>
        <dbReference type="Pfam" id="PF08545"/>
    </source>
</evidence>
<organism evidence="5 6">
    <name type="scientific">Actinomadura rubteroloni</name>
    <dbReference type="NCBI Taxonomy" id="1926885"/>
    <lineage>
        <taxon>Bacteria</taxon>
        <taxon>Bacillati</taxon>
        <taxon>Actinomycetota</taxon>
        <taxon>Actinomycetes</taxon>
        <taxon>Streptosporangiales</taxon>
        <taxon>Thermomonosporaceae</taxon>
        <taxon>Actinomadura</taxon>
    </lineage>
</organism>
<accession>A0A2P4UCR8</accession>
<name>A0A2P4UCR8_9ACTN</name>
<dbReference type="EC" id="2.3.1.180" evidence="5"/>
<gene>
    <name evidence="5" type="primary">fabH_6</name>
    <name evidence="5" type="ORF">BTM25_50270</name>
</gene>
<dbReference type="PANTHER" id="PTHR34069:SF2">
    <property type="entry name" value="BETA-KETOACYL-[ACYL-CARRIER-PROTEIN] SYNTHASE III"/>
    <property type="match status" value="1"/>
</dbReference>
<evidence type="ECO:0000313" key="5">
    <source>
        <dbReference type="EMBL" id="POM22822.1"/>
    </source>
</evidence>
<dbReference type="Pfam" id="PF08541">
    <property type="entry name" value="ACP_syn_III_C"/>
    <property type="match status" value="1"/>
</dbReference>
<reference evidence="5 6" key="1">
    <citation type="journal article" date="2017" name="Chemistry">
        <title>Isolation, Biosynthesis and Chemical Modifications of Rubterolones A-F: Rare Tropolone Alkaloids from Actinomadura sp. 5-2.</title>
        <authorList>
            <person name="Guo H."/>
            <person name="Benndorf R."/>
            <person name="Leichnitz D."/>
            <person name="Klassen J.L."/>
            <person name="Vollmers J."/>
            <person name="Gorls H."/>
            <person name="Steinacker M."/>
            <person name="Weigel C."/>
            <person name="Dahse H.M."/>
            <person name="Kaster A.K."/>
            <person name="de Beer Z.W."/>
            <person name="Poulsen M."/>
            <person name="Beemelmanns C."/>
        </authorList>
    </citation>
    <scope>NUCLEOTIDE SEQUENCE [LARGE SCALE GENOMIC DNA]</scope>
    <source>
        <strain evidence="5 6">5-2</strain>
    </source>
</reference>
<evidence type="ECO:0000313" key="6">
    <source>
        <dbReference type="Proteomes" id="UP000242367"/>
    </source>
</evidence>
<dbReference type="EMBL" id="MTBP01000004">
    <property type="protein sequence ID" value="POM22822.1"/>
    <property type="molecule type" value="Genomic_DNA"/>
</dbReference>
<keyword evidence="2 5" id="KW-0012">Acyltransferase</keyword>
<keyword evidence="1 5" id="KW-0808">Transferase</keyword>
<feature type="domain" description="Beta-ketoacyl-[acyl-carrier-protein] synthase III C-terminal" evidence="3">
    <location>
        <begin position="248"/>
        <end position="335"/>
    </location>
</feature>
<dbReference type="SUPFAM" id="SSF53901">
    <property type="entry name" value="Thiolase-like"/>
    <property type="match status" value="1"/>
</dbReference>
<dbReference type="Gene3D" id="3.40.47.10">
    <property type="match status" value="2"/>
</dbReference>
<dbReference type="InterPro" id="IPR016039">
    <property type="entry name" value="Thiolase-like"/>
</dbReference>
<comment type="caution">
    <text evidence="5">The sequence shown here is derived from an EMBL/GenBank/DDBJ whole genome shotgun (WGS) entry which is preliminary data.</text>
</comment>
<dbReference type="AlphaFoldDB" id="A0A2P4UCR8"/>
<dbReference type="Pfam" id="PF08545">
    <property type="entry name" value="ACP_syn_III"/>
    <property type="match status" value="1"/>
</dbReference>
<keyword evidence="6" id="KW-1185">Reference proteome</keyword>
<evidence type="ECO:0000256" key="2">
    <source>
        <dbReference type="ARBA" id="ARBA00023315"/>
    </source>
</evidence>
<feature type="domain" description="Beta-ketoacyl-[acyl-carrier-protein] synthase III N-terminal" evidence="4">
    <location>
        <begin position="112"/>
        <end position="188"/>
    </location>
</feature>
<dbReference type="GO" id="GO:0044550">
    <property type="term" value="P:secondary metabolite biosynthetic process"/>
    <property type="evidence" value="ECO:0007669"/>
    <property type="project" value="TreeGrafter"/>
</dbReference>
<dbReference type="InterPro" id="IPR013751">
    <property type="entry name" value="ACP_syn_III_N"/>
</dbReference>
<dbReference type="CDD" id="cd00827">
    <property type="entry name" value="init_cond_enzymes"/>
    <property type="match status" value="1"/>
</dbReference>
<dbReference type="PANTHER" id="PTHR34069">
    <property type="entry name" value="3-OXOACYL-[ACYL-CARRIER-PROTEIN] SYNTHASE 3"/>
    <property type="match status" value="1"/>
</dbReference>
<dbReference type="RefSeq" id="WP_146059146.1">
    <property type="nucleotide sequence ID" value="NZ_MTBP01000004.1"/>
</dbReference>
<dbReference type="GO" id="GO:0033818">
    <property type="term" value="F:beta-ketoacyl-acyl-carrier-protein synthase III activity"/>
    <property type="evidence" value="ECO:0007669"/>
    <property type="project" value="UniProtKB-EC"/>
</dbReference>
<dbReference type="Proteomes" id="UP000242367">
    <property type="component" value="Unassembled WGS sequence"/>
</dbReference>
<protein>
    <submittedName>
        <fullName evidence="5">3-oxoacyl-[acyl-carrier-protein] synthase 3</fullName>
        <ecNumber evidence="5">2.3.1.180</ecNumber>
    </submittedName>
</protein>
<evidence type="ECO:0000256" key="1">
    <source>
        <dbReference type="ARBA" id="ARBA00022679"/>
    </source>
</evidence>
<dbReference type="GO" id="GO:0004315">
    <property type="term" value="F:3-oxoacyl-[acyl-carrier-protein] synthase activity"/>
    <property type="evidence" value="ECO:0007669"/>
    <property type="project" value="InterPro"/>
</dbReference>
<sequence>MRWDDVFIAGTGASLPAGVTAASAVAAGRYDAEVAARSRQLAVTVAGDGAGTAPEFAVGAARRALAGSGHEPGDVGILLHAVVLHDGIDAWNPATYIQRELGITQCVPAQLRMVCNGSLVGVTLACAFLRALPAQPAALITASDCWPDPVIDRWDAPGFVFGDGGGAVVLSREGGFARLLATATHTDPEVEGLTRGAEPFGPFRTSADNPIDLRRRAKEFLGTAMPDEELWKRWDDGMRAVADEVTADTGIRPDDVEHIITPFLDPSNVDRQYLTPLGLDPARTTWEHGRHIGHLGAADYFVALDRLAGSGQLAPRDRVLVLGAAGGTWCAVLLEIVAPPPARP</sequence>